<reference evidence="3 4" key="1">
    <citation type="submission" date="2019-04" db="EMBL/GenBank/DDBJ databases">
        <title>Corynebacterium endometrii sp. nov., isolated from the uterus of a cow with endometritis.</title>
        <authorList>
            <person name="Ballas P."/>
            <person name="Ruckert C."/>
            <person name="Wagener K."/>
            <person name="Drillich M."/>
            <person name="Kaempfer P."/>
            <person name="Busse H.-J."/>
            <person name="Ehling-Schulz M."/>
        </authorList>
    </citation>
    <scope>NUCLEOTIDE SEQUENCE [LARGE SCALE GENOMIC DNA]</scope>
    <source>
        <strain evidence="3 4">LMM-1653</strain>
    </source>
</reference>
<dbReference type="InterPro" id="IPR022435">
    <property type="entry name" value="Surface-anchored_actinobac"/>
</dbReference>
<accession>A0A4P7QCU2</accession>
<keyword evidence="1" id="KW-0812">Transmembrane</keyword>
<dbReference type="Proteomes" id="UP000296352">
    <property type="component" value="Chromosome"/>
</dbReference>
<sequence length="291" mass="30340" precursor="true">MNTLTKTLTAASTAALLALAPAATLPAQAGDLSQVVKDDERVAPEGERTVIDQGHVDLGFVLTEDGPQLLARDDSQVQPVWRRLDDVVFQVGDSALQALPENDEFEFVGAGAGDSVWVVPQVEAPGVPWLGWNTQSPTLQDQVDRGVTMEVTGHSGDGEAALFLQNGGLEPPTILWSTTGAGEGDFWVDLNTHTHANWTFSQPGTHLVELTVSAELVGGETVTASQAVRFAVGDSASTDDAFGASLPADAGADSAEPASGARPALYIGIGVAGLALLALVLFLTFRRSGRD</sequence>
<feature type="transmembrane region" description="Helical" evidence="1">
    <location>
        <begin position="264"/>
        <end position="285"/>
    </location>
</feature>
<evidence type="ECO:0000313" key="3">
    <source>
        <dbReference type="EMBL" id="QCB27371.1"/>
    </source>
</evidence>
<dbReference type="CDD" id="cd00146">
    <property type="entry name" value="PKD"/>
    <property type="match status" value="1"/>
</dbReference>
<dbReference type="RefSeq" id="WP_136140261.1">
    <property type="nucleotide sequence ID" value="NZ_CP039247.1"/>
</dbReference>
<dbReference type="NCBIfam" id="NF038134">
    <property type="entry name" value="choice_anch_M"/>
    <property type="match status" value="1"/>
</dbReference>
<feature type="signal peptide" evidence="2">
    <location>
        <begin position="1"/>
        <end position="29"/>
    </location>
</feature>
<dbReference type="EMBL" id="CP039247">
    <property type="protein sequence ID" value="QCB27371.1"/>
    <property type="molecule type" value="Genomic_DNA"/>
</dbReference>
<protein>
    <recommendedName>
        <fullName evidence="5">Surface-anchored protein</fullName>
    </recommendedName>
</protein>
<feature type="chain" id="PRO_5020649336" description="Surface-anchored protein" evidence="2">
    <location>
        <begin position="30"/>
        <end position="291"/>
    </location>
</feature>
<organism evidence="3 4">
    <name type="scientific">Corynebacterium endometrii</name>
    <dbReference type="NCBI Taxonomy" id="2488819"/>
    <lineage>
        <taxon>Bacteria</taxon>
        <taxon>Bacillati</taxon>
        <taxon>Actinomycetota</taxon>
        <taxon>Actinomycetes</taxon>
        <taxon>Mycobacteriales</taxon>
        <taxon>Corynebacteriaceae</taxon>
        <taxon>Corynebacterium</taxon>
    </lineage>
</organism>
<proteinExistence type="predicted"/>
<keyword evidence="1" id="KW-0472">Membrane</keyword>
<name>A0A4P7QCU2_9CORY</name>
<keyword evidence="2" id="KW-0732">Signal</keyword>
<evidence type="ECO:0008006" key="5">
    <source>
        <dbReference type="Google" id="ProtNLM"/>
    </source>
</evidence>
<dbReference type="OrthoDB" id="4424311at2"/>
<evidence type="ECO:0000313" key="4">
    <source>
        <dbReference type="Proteomes" id="UP000296352"/>
    </source>
</evidence>
<evidence type="ECO:0000256" key="2">
    <source>
        <dbReference type="SAM" id="SignalP"/>
    </source>
</evidence>
<keyword evidence="4" id="KW-1185">Reference proteome</keyword>
<dbReference type="KEGG" id="cee:CENDO_00305"/>
<evidence type="ECO:0000256" key="1">
    <source>
        <dbReference type="SAM" id="Phobius"/>
    </source>
</evidence>
<gene>
    <name evidence="3" type="ORF">CENDO_00305</name>
</gene>
<dbReference type="NCBIfam" id="TIGR03769">
    <property type="entry name" value="P_ac_wall_RPT"/>
    <property type="match status" value="1"/>
</dbReference>
<dbReference type="AlphaFoldDB" id="A0A4P7QCU2"/>
<keyword evidence="1" id="KW-1133">Transmembrane helix</keyword>